<sequence length="254" mass="27718">MDPTAPNARTFDVGSQDYARYRPRYPSALFAHLASLAPSRALAWDCGTGNGQAAVALAAHFDAVVATDVSAEQLQAAESHPRVRYQQVPAEQAQFTRHSVDLLTVAQAVHWFDLPRFYAAARQALAPRGVIAVFGYGFFEGDAAIAPVLRATLLDPIAPYWSAGNLVLQRGYRDLPFPFEPLVSPSFEIVAHWTLDDMLGYVGTWSALKRHHEAGHPDPREAARARLAPLWGEGAREVRMPLALRVGRVGPDAG</sequence>
<dbReference type="Proteomes" id="UP000035352">
    <property type="component" value="Chromosome"/>
</dbReference>
<dbReference type="GO" id="GO:0032259">
    <property type="term" value="P:methylation"/>
    <property type="evidence" value="ECO:0007669"/>
    <property type="project" value="UniProtKB-KW"/>
</dbReference>
<dbReference type="InterPro" id="IPR013216">
    <property type="entry name" value="Methyltransf_11"/>
</dbReference>
<keyword evidence="3" id="KW-1185">Reference proteome</keyword>
<feature type="domain" description="Methyltransferase type 11" evidence="1">
    <location>
        <begin position="45"/>
        <end position="132"/>
    </location>
</feature>
<proteinExistence type="predicted"/>
<protein>
    <submittedName>
        <fullName evidence="2">SAM-dependent methyltransferase</fullName>
    </submittedName>
</protein>
<dbReference type="Gene3D" id="3.40.50.150">
    <property type="entry name" value="Vaccinia Virus protein VP39"/>
    <property type="match status" value="1"/>
</dbReference>
<gene>
    <name evidence="2" type="ORF">AAW51_0236</name>
</gene>
<dbReference type="PANTHER" id="PTHR45180">
    <property type="entry name" value="OS01G0307686 PROTEIN"/>
    <property type="match status" value="1"/>
</dbReference>
<evidence type="ECO:0000313" key="2">
    <source>
        <dbReference type="EMBL" id="AKJ26927.1"/>
    </source>
</evidence>
<keyword evidence="2" id="KW-0808">Transferase</keyword>
<dbReference type="Pfam" id="PF08241">
    <property type="entry name" value="Methyltransf_11"/>
    <property type="match status" value="1"/>
</dbReference>
<dbReference type="EMBL" id="CP011371">
    <property type="protein sequence ID" value="AKJ26927.1"/>
    <property type="molecule type" value="Genomic_DNA"/>
</dbReference>
<dbReference type="STRING" id="413882.AAW51_0236"/>
<keyword evidence="2" id="KW-0489">Methyltransferase</keyword>
<reference evidence="2 3" key="1">
    <citation type="submission" date="2015-05" db="EMBL/GenBank/DDBJ databases">
        <authorList>
            <person name="Tang B."/>
            <person name="Yu Y."/>
        </authorList>
    </citation>
    <scope>NUCLEOTIDE SEQUENCE [LARGE SCALE GENOMIC DNA]</scope>
    <source>
        <strain evidence="2 3">DSM 7029</strain>
    </source>
</reference>
<evidence type="ECO:0000259" key="1">
    <source>
        <dbReference type="Pfam" id="PF08241"/>
    </source>
</evidence>
<dbReference type="RefSeq" id="WP_047193161.1">
    <property type="nucleotide sequence ID" value="NZ_CP011371.1"/>
</dbReference>
<dbReference type="PANTHER" id="PTHR45180:SF1">
    <property type="entry name" value="OS01G0307686 PROTEIN"/>
    <property type="match status" value="1"/>
</dbReference>
<dbReference type="SUPFAM" id="SSF53335">
    <property type="entry name" value="S-adenosyl-L-methionine-dependent methyltransferases"/>
    <property type="match status" value="1"/>
</dbReference>
<accession>A0A0G3BC87</accession>
<dbReference type="KEGG" id="pbh:AAW51_0236"/>
<dbReference type="OrthoDB" id="9797252at2"/>
<name>A0A0G3BC87_9BURK</name>
<dbReference type="PATRIC" id="fig|413882.6.peg.244"/>
<dbReference type="AlphaFoldDB" id="A0A0G3BC87"/>
<organism evidence="2 3">
    <name type="scientific">Caldimonas brevitalea</name>
    <dbReference type="NCBI Taxonomy" id="413882"/>
    <lineage>
        <taxon>Bacteria</taxon>
        <taxon>Pseudomonadati</taxon>
        <taxon>Pseudomonadota</taxon>
        <taxon>Betaproteobacteria</taxon>
        <taxon>Burkholderiales</taxon>
        <taxon>Sphaerotilaceae</taxon>
        <taxon>Caldimonas</taxon>
    </lineage>
</organism>
<dbReference type="GO" id="GO:0008757">
    <property type="term" value="F:S-adenosylmethionine-dependent methyltransferase activity"/>
    <property type="evidence" value="ECO:0007669"/>
    <property type="project" value="InterPro"/>
</dbReference>
<evidence type="ECO:0000313" key="3">
    <source>
        <dbReference type="Proteomes" id="UP000035352"/>
    </source>
</evidence>
<dbReference type="CDD" id="cd02440">
    <property type="entry name" value="AdoMet_MTases"/>
    <property type="match status" value="1"/>
</dbReference>
<dbReference type="InterPro" id="IPR029063">
    <property type="entry name" value="SAM-dependent_MTases_sf"/>
</dbReference>